<organism evidence="4 5">
    <name type="scientific">Triparma retinervis</name>
    <dbReference type="NCBI Taxonomy" id="2557542"/>
    <lineage>
        <taxon>Eukaryota</taxon>
        <taxon>Sar</taxon>
        <taxon>Stramenopiles</taxon>
        <taxon>Ochrophyta</taxon>
        <taxon>Bolidophyceae</taxon>
        <taxon>Parmales</taxon>
        <taxon>Triparmaceae</taxon>
        <taxon>Triparma</taxon>
    </lineage>
</organism>
<evidence type="ECO:0000256" key="3">
    <source>
        <dbReference type="PROSITE-ProRule" id="PRU00023"/>
    </source>
</evidence>
<dbReference type="PANTHER" id="PTHR24171">
    <property type="entry name" value="ANKYRIN REPEAT DOMAIN-CONTAINING PROTEIN 39-RELATED"/>
    <property type="match status" value="1"/>
</dbReference>
<dbReference type="Pfam" id="PF00023">
    <property type="entry name" value="Ank"/>
    <property type="match status" value="2"/>
</dbReference>
<evidence type="ECO:0000313" key="5">
    <source>
        <dbReference type="Proteomes" id="UP001165082"/>
    </source>
</evidence>
<name>A0A9W6ZRV4_9STRA</name>
<dbReference type="SMART" id="SM00248">
    <property type="entry name" value="ANK"/>
    <property type="match status" value="5"/>
</dbReference>
<dbReference type="SUPFAM" id="SSF48403">
    <property type="entry name" value="Ankyrin repeat"/>
    <property type="match status" value="1"/>
</dbReference>
<protein>
    <submittedName>
        <fullName evidence="4">Uncharacterized protein</fullName>
    </submittedName>
</protein>
<sequence length="338" mass="36512">MPHNYDMTQKEPKETIAEYHDRPLFGKPSISKVISRHFGTVLNGEPHVHLTKTEHKEFDEAFNGIAKGADSIPLSAFPNLLSALSISLSKDLYITHIEDNLEHNGLEPGDDKQQVNRHQALSLYTHTFAAPGKHGPRLRAACGRNDLEMVTSLLARGCPINTSDGNGHTPLHHCTFYGQARDTIKLLNSLSGKGNVGKLAVDAPDNRGWTPLMCAATNGFVDIVKALLDCKADAKAKNKEGRTALHVAAGKGMDKIVKILLGSAGGSGTLNEQSERGWTPLFDAALHSHEVIIEQLVKAGADLDKEDMLGYTAEKYADEKVWERATKGAKKKGGGGAA</sequence>
<dbReference type="Proteomes" id="UP001165082">
    <property type="component" value="Unassembled WGS sequence"/>
</dbReference>
<feature type="repeat" description="ANK" evidence="3">
    <location>
        <begin position="240"/>
        <end position="272"/>
    </location>
</feature>
<proteinExistence type="predicted"/>
<dbReference type="Gene3D" id="1.25.40.20">
    <property type="entry name" value="Ankyrin repeat-containing domain"/>
    <property type="match status" value="2"/>
</dbReference>
<feature type="repeat" description="ANK" evidence="3">
    <location>
        <begin position="276"/>
        <end position="308"/>
    </location>
</feature>
<gene>
    <name evidence="4" type="ORF">TrRE_jg2942</name>
</gene>
<feature type="repeat" description="ANK" evidence="3">
    <location>
        <begin position="207"/>
        <end position="239"/>
    </location>
</feature>
<dbReference type="PRINTS" id="PR01415">
    <property type="entry name" value="ANKYRIN"/>
</dbReference>
<dbReference type="PROSITE" id="PS50297">
    <property type="entry name" value="ANK_REP_REGION"/>
    <property type="match status" value="3"/>
</dbReference>
<evidence type="ECO:0000256" key="1">
    <source>
        <dbReference type="ARBA" id="ARBA00022737"/>
    </source>
</evidence>
<dbReference type="OrthoDB" id="539213at2759"/>
<accession>A0A9W6ZRV4</accession>
<evidence type="ECO:0000313" key="4">
    <source>
        <dbReference type="EMBL" id="GMH57256.1"/>
    </source>
</evidence>
<dbReference type="InterPro" id="IPR002110">
    <property type="entry name" value="Ankyrin_rpt"/>
</dbReference>
<reference evidence="4" key="1">
    <citation type="submission" date="2022-07" db="EMBL/GenBank/DDBJ databases">
        <title>Genome analysis of Parmales, a sister group of diatoms, reveals the evolutionary specialization of diatoms from phago-mixotrophs to photoautotrophs.</title>
        <authorList>
            <person name="Ban H."/>
            <person name="Sato S."/>
            <person name="Yoshikawa S."/>
            <person name="Kazumasa Y."/>
            <person name="Nakamura Y."/>
            <person name="Ichinomiya M."/>
            <person name="Saitoh K."/>
            <person name="Sato N."/>
            <person name="Blanc-Mathieu R."/>
            <person name="Endo H."/>
            <person name="Kuwata A."/>
            <person name="Ogata H."/>
        </authorList>
    </citation>
    <scope>NUCLEOTIDE SEQUENCE</scope>
</reference>
<dbReference type="EMBL" id="BRXZ01000911">
    <property type="protein sequence ID" value="GMH57256.1"/>
    <property type="molecule type" value="Genomic_DNA"/>
</dbReference>
<dbReference type="AlphaFoldDB" id="A0A9W6ZRV4"/>
<keyword evidence="5" id="KW-1185">Reference proteome</keyword>
<evidence type="ECO:0000256" key="2">
    <source>
        <dbReference type="ARBA" id="ARBA00023043"/>
    </source>
</evidence>
<dbReference type="PROSITE" id="PS50088">
    <property type="entry name" value="ANK_REPEAT"/>
    <property type="match status" value="3"/>
</dbReference>
<keyword evidence="1" id="KW-0677">Repeat</keyword>
<dbReference type="Pfam" id="PF12796">
    <property type="entry name" value="Ank_2"/>
    <property type="match status" value="1"/>
</dbReference>
<dbReference type="InterPro" id="IPR036770">
    <property type="entry name" value="Ankyrin_rpt-contain_sf"/>
</dbReference>
<keyword evidence="2 3" id="KW-0040">ANK repeat</keyword>
<comment type="caution">
    <text evidence="4">The sequence shown here is derived from an EMBL/GenBank/DDBJ whole genome shotgun (WGS) entry which is preliminary data.</text>
</comment>